<feature type="region of interest" description="Disordered" evidence="2">
    <location>
        <begin position="1481"/>
        <end position="1559"/>
    </location>
</feature>
<feature type="compositionally biased region" description="Low complexity" evidence="2">
    <location>
        <begin position="108"/>
        <end position="121"/>
    </location>
</feature>
<proteinExistence type="predicted"/>
<feature type="region of interest" description="Disordered" evidence="2">
    <location>
        <begin position="1659"/>
        <end position="1692"/>
    </location>
</feature>
<feature type="compositionally biased region" description="Low complexity" evidence="2">
    <location>
        <begin position="1120"/>
        <end position="1142"/>
    </location>
</feature>
<feature type="region of interest" description="Disordered" evidence="2">
    <location>
        <begin position="46"/>
        <end position="77"/>
    </location>
</feature>
<evidence type="ECO:0000256" key="2">
    <source>
        <dbReference type="SAM" id="MobiDB-lite"/>
    </source>
</evidence>
<feature type="region of interest" description="Disordered" evidence="2">
    <location>
        <begin position="1775"/>
        <end position="1810"/>
    </location>
</feature>
<feature type="compositionally biased region" description="Polar residues" evidence="2">
    <location>
        <begin position="204"/>
        <end position="224"/>
    </location>
</feature>
<feature type="compositionally biased region" description="Low complexity" evidence="2">
    <location>
        <begin position="1149"/>
        <end position="1165"/>
    </location>
</feature>
<dbReference type="GO" id="GO:0005778">
    <property type="term" value="C:peroxisomal membrane"/>
    <property type="evidence" value="ECO:0007669"/>
    <property type="project" value="TreeGrafter"/>
</dbReference>
<feature type="region of interest" description="Disordered" evidence="2">
    <location>
        <begin position="900"/>
        <end position="943"/>
    </location>
</feature>
<comment type="caution">
    <text evidence="4">The sequence shown here is derived from an EMBL/GenBank/DDBJ whole genome shotgun (WGS) entry which is preliminary data.</text>
</comment>
<feature type="compositionally biased region" description="Low complexity" evidence="2">
    <location>
        <begin position="1882"/>
        <end position="1904"/>
    </location>
</feature>
<dbReference type="SUPFAM" id="SSF57845">
    <property type="entry name" value="B-box zinc-binding domain"/>
    <property type="match status" value="1"/>
</dbReference>
<organism evidence="4 5">
    <name type="scientific">Mycoemilia scoparia</name>
    <dbReference type="NCBI Taxonomy" id="417184"/>
    <lineage>
        <taxon>Eukaryota</taxon>
        <taxon>Fungi</taxon>
        <taxon>Fungi incertae sedis</taxon>
        <taxon>Zoopagomycota</taxon>
        <taxon>Kickxellomycotina</taxon>
        <taxon>Kickxellomycetes</taxon>
        <taxon>Kickxellales</taxon>
        <taxon>Kickxellaceae</taxon>
        <taxon>Mycoemilia</taxon>
    </lineage>
</organism>
<reference evidence="4" key="1">
    <citation type="submission" date="2022-07" db="EMBL/GenBank/DDBJ databases">
        <title>Phylogenomic reconstructions and comparative analyses of Kickxellomycotina fungi.</title>
        <authorList>
            <person name="Reynolds N.K."/>
            <person name="Stajich J.E."/>
            <person name="Barry K."/>
            <person name="Grigoriev I.V."/>
            <person name="Crous P."/>
            <person name="Smith M.E."/>
        </authorList>
    </citation>
    <scope>NUCLEOTIDE SEQUENCE</scope>
    <source>
        <strain evidence="4">NBRC 100468</strain>
    </source>
</reference>
<feature type="compositionally biased region" description="Low complexity" evidence="2">
    <location>
        <begin position="1916"/>
        <end position="1925"/>
    </location>
</feature>
<feature type="compositionally biased region" description="Low complexity" evidence="2">
    <location>
        <begin position="2076"/>
        <end position="2115"/>
    </location>
</feature>
<feature type="region of interest" description="Disordered" evidence="2">
    <location>
        <begin position="1837"/>
        <end position="1858"/>
    </location>
</feature>
<feature type="region of interest" description="Disordered" evidence="2">
    <location>
        <begin position="94"/>
        <end position="136"/>
    </location>
</feature>
<gene>
    <name evidence="4" type="primary">TRIM37</name>
    <name evidence="4" type="ORF">H4219_003591</name>
</gene>
<feature type="region of interest" description="Disordered" evidence="2">
    <location>
        <begin position="1728"/>
        <end position="1763"/>
    </location>
</feature>
<dbReference type="GO" id="GO:0061630">
    <property type="term" value="F:ubiquitin protein ligase activity"/>
    <property type="evidence" value="ECO:0007669"/>
    <property type="project" value="UniProtKB-EC"/>
</dbReference>
<feature type="compositionally biased region" description="Polar residues" evidence="2">
    <location>
        <begin position="1356"/>
        <end position="1365"/>
    </location>
</feature>
<dbReference type="PANTHER" id="PTHR36754:SF2">
    <property type="entry name" value="E3 UBIQUITIN-PROTEIN LIGASE TRIM37"/>
    <property type="match status" value="1"/>
</dbReference>
<feature type="compositionally biased region" description="Polar residues" evidence="2">
    <location>
        <begin position="2021"/>
        <end position="2038"/>
    </location>
</feature>
<feature type="region of interest" description="Disordered" evidence="2">
    <location>
        <begin position="733"/>
        <end position="872"/>
    </location>
</feature>
<dbReference type="EMBL" id="JANBPU010000092">
    <property type="protein sequence ID" value="KAJ1916772.1"/>
    <property type="molecule type" value="Genomic_DNA"/>
</dbReference>
<feature type="compositionally biased region" description="Low complexity" evidence="2">
    <location>
        <begin position="1599"/>
        <end position="1622"/>
    </location>
</feature>
<feature type="compositionally biased region" description="Low complexity" evidence="2">
    <location>
        <begin position="928"/>
        <end position="937"/>
    </location>
</feature>
<feature type="compositionally biased region" description="Polar residues" evidence="2">
    <location>
        <begin position="839"/>
        <end position="851"/>
    </location>
</feature>
<feature type="compositionally biased region" description="Polar residues" evidence="2">
    <location>
        <begin position="1659"/>
        <end position="1676"/>
    </location>
</feature>
<evidence type="ECO:0000313" key="4">
    <source>
        <dbReference type="EMBL" id="KAJ1916772.1"/>
    </source>
</evidence>
<evidence type="ECO:0000313" key="5">
    <source>
        <dbReference type="Proteomes" id="UP001150538"/>
    </source>
</evidence>
<feature type="compositionally biased region" description="Basic and acidic residues" evidence="2">
    <location>
        <begin position="989"/>
        <end position="1018"/>
    </location>
</feature>
<feature type="compositionally biased region" description="Low complexity" evidence="2">
    <location>
        <begin position="1728"/>
        <end position="1743"/>
    </location>
</feature>
<feature type="compositionally biased region" description="Low complexity" evidence="2">
    <location>
        <begin position="46"/>
        <end position="69"/>
    </location>
</feature>
<protein>
    <submittedName>
        <fullName evidence="4">Tripartite motif containing 37</fullName>
        <ecNumber evidence="4">2.3.2.27</ecNumber>
    </submittedName>
</protein>
<feature type="region of interest" description="Disordered" evidence="2">
    <location>
        <begin position="513"/>
        <end position="536"/>
    </location>
</feature>
<feature type="compositionally biased region" description="Polar residues" evidence="2">
    <location>
        <begin position="2140"/>
        <end position="2149"/>
    </location>
</feature>
<dbReference type="PANTHER" id="PTHR36754">
    <property type="entry name" value="E3 UBIQUITIN-PROTEIN LIGASE TRIM37"/>
    <property type="match status" value="1"/>
</dbReference>
<feature type="region of interest" description="Disordered" evidence="2">
    <location>
        <begin position="1870"/>
        <end position="2119"/>
    </location>
</feature>
<feature type="compositionally biased region" description="Basic residues" evidence="2">
    <location>
        <begin position="1266"/>
        <end position="1277"/>
    </location>
</feature>
<dbReference type="GO" id="GO:0051865">
    <property type="term" value="P:protein autoubiquitination"/>
    <property type="evidence" value="ECO:0007669"/>
    <property type="project" value="TreeGrafter"/>
</dbReference>
<feature type="compositionally biased region" description="Polar residues" evidence="2">
    <location>
        <begin position="768"/>
        <end position="781"/>
    </location>
</feature>
<dbReference type="Proteomes" id="UP001150538">
    <property type="component" value="Unassembled WGS sequence"/>
</dbReference>
<dbReference type="InterPro" id="IPR053003">
    <property type="entry name" value="TRIM_RBCC_E3_ubiq-ligases"/>
</dbReference>
<feature type="compositionally biased region" description="Polar residues" evidence="2">
    <location>
        <begin position="1382"/>
        <end position="1393"/>
    </location>
</feature>
<feature type="region of interest" description="Disordered" evidence="2">
    <location>
        <begin position="1584"/>
        <end position="1641"/>
    </location>
</feature>
<keyword evidence="5" id="KW-1185">Reference proteome</keyword>
<feature type="region of interest" description="Disordered" evidence="2">
    <location>
        <begin position="601"/>
        <end position="721"/>
    </location>
</feature>
<feature type="compositionally biased region" description="Low complexity" evidence="2">
    <location>
        <begin position="1407"/>
        <end position="1419"/>
    </location>
</feature>
<dbReference type="InterPro" id="IPR000315">
    <property type="entry name" value="Znf_B-box"/>
</dbReference>
<dbReference type="GO" id="GO:0070842">
    <property type="term" value="P:aggresome assembly"/>
    <property type="evidence" value="ECO:0007669"/>
    <property type="project" value="TreeGrafter"/>
</dbReference>
<accession>A0A9W7ZV43</accession>
<feature type="compositionally biased region" description="Low complexity" evidence="2">
    <location>
        <begin position="2203"/>
        <end position="2217"/>
    </location>
</feature>
<keyword evidence="4" id="KW-0808">Transferase</keyword>
<dbReference type="Pfam" id="PF00643">
    <property type="entry name" value="zf-B_box"/>
    <property type="match status" value="1"/>
</dbReference>
<feature type="region of interest" description="Disordered" evidence="2">
    <location>
        <begin position="1356"/>
        <end position="1441"/>
    </location>
</feature>
<dbReference type="GO" id="GO:0006513">
    <property type="term" value="P:protein monoubiquitination"/>
    <property type="evidence" value="ECO:0007669"/>
    <property type="project" value="TreeGrafter"/>
</dbReference>
<keyword evidence="4" id="KW-0012">Acyltransferase</keyword>
<feature type="compositionally biased region" description="Low complexity" evidence="2">
    <location>
        <begin position="1781"/>
        <end position="1794"/>
    </location>
</feature>
<feature type="compositionally biased region" description="Polar residues" evidence="2">
    <location>
        <begin position="1517"/>
        <end position="1541"/>
    </location>
</feature>
<dbReference type="GO" id="GO:0005164">
    <property type="term" value="F:tumor necrosis factor receptor binding"/>
    <property type="evidence" value="ECO:0007669"/>
    <property type="project" value="TreeGrafter"/>
</dbReference>
<feature type="region of interest" description="Disordered" evidence="2">
    <location>
        <begin position="1113"/>
        <end position="1196"/>
    </location>
</feature>
<feature type="compositionally biased region" description="Low complexity" evidence="2">
    <location>
        <begin position="1839"/>
        <end position="1851"/>
    </location>
</feature>
<feature type="compositionally biased region" description="Low complexity" evidence="2">
    <location>
        <begin position="852"/>
        <end position="872"/>
    </location>
</feature>
<dbReference type="Gene3D" id="3.30.160.60">
    <property type="entry name" value="Classic Zinc Finger"/>
    <property type="match status" value="1"/>
</dbReference>
<feature type="compositionally biased region" description="Polar residues" evidence="2">
    <location>
        <begin position="701"/>
        <end position="721"/>
    </location>
</feature>
<dbReference type="EC" id="2.3.2.27" evidence="4"/>
<name>A0A9W7ZV43_9FUNG</name>
<keyword evidence="1" id="KW-0862">Zinc</keyword>
<feature type="region of interest" description="Disordered" evidence="2">
    <location>
        <begin position="2131"/>
        <end position="2217"/>
    </location>
</feature>
<dbReference type="GO" id="GO:0031625">
    <property type="term" value="F:ubiquitin protein ligase binding"/>
    <property type="evidence" value="ECO:0007669"/>
    <property type="project" value="TreeGrafter"/>
</dbReference>
<evidence type="ECO:0000256" key="1">
    <source>
        <dbReference type="PROSITE-ProRule" id="PRU00024"/>
    </source>
</evidence>
<feature type="compositionally biased region" description="Low complexity" evidence="2">
    <location>
        <begin position="2163"/>
        <end position="2182"/>
    </location>
</feature>
<sequence>MSRARRRITGNGIARDTSPAVKFVQHFQASEGESDIKNFISSRTATINSSSSSNGISSSNNAIMSASGGQKENIEKDNNSLSKPTIAAEMTIGSPKQQRLPPLPQPPSSSSNLFRKTNNKSSNRKKGGDPNAQTESSLISAVAIQSRSSSSLLPLSPILMGGDSIPLSTSKSEFNPNHFTSDNNDTATADAIVDQASIERSKSEGNQPPDSINSDTDNPPDTQHILSPMISEPTTLESMNIMSPSFPDTCTSHPGSKLEFWCHTCILPICLDCSLPGKTHDNHAWEKLAAVYDEIYEEIETRVAQAAELVEDAGTQLIDIETRIGYLEESHKSAISTLGSIKQYETQTINKKYNRHYRKLDKARSKLNRWQEQLCEMTENVQQQVEIFSPIQMVYNRDQLLRVMDETVFNGRPVVEKTLTESDMYDLVDDARPPLQFAQVKLESAAELGRKRGHIKVVSDPFSSCGVVWQAEIRRIRDRIGEARLSISICQIDGHIDSQPYLCKIKLLKTGNNAESKPDCPPPPSGGGFEKSSQESWSVGESHTFEMCSMRKLATSNMLNKEDGGSLIVQFGIAPLTYRQLALNQTNRITTLEQQVKRLKSSGNNKMLPDSGGSGSGVSPDKGSYYSIRARQRRKSDANDKKGWATSPRHRHRRTLPSFSIAGPGTATGDTTTTTAAAADGGKPGEVKEEGNDKDVDSENVKPSNDQSGFSITSPTPAGNNQAVQYLNLDQQKEQQERYRPLNTQPSSEATKEPITTAKLTKSKRLSKTFSSPKNPITNNDANDEGRPASLKSPQLSIMSNHSNQSNRSSYAESHTTTKSSGSKRSNSEFKFLFPSLNRGKSSSTSTDKNCGNSHQQPSSSSAPSSGNLSSGNPFFQKLSGWVKTKENRLVRKYRRVMPLASHKQSEDQDGDEEENPFIVRHHSGGSRRNNNINNRNSLDSEFDDEDDWSFLDKPMMTPALASRTAKRITPADDDNNDGGGSINTPNRKLLENHEKWLEDTPEAERNTAHSDHYKENTDNNNEGYGDNGSDGGIDNSSSLSPQPLASFPDLFEQQQKQQNFKIDESAFEFDGKADIERQEKLVEAKLSLRELEALKREKLKLGQSLESKAKVELTASPGSSNDASNNTINNNVNNDSTSTINEDIYDQKSISKSTSAVASDSDSNTNDDDDDETSSQNGNKNGEEEKSPPSTPKMNDIEARYKSIVERIDALQLISNTVANSRDGLTEGTLRRVTSELAILADGRRKRIEANNRFHQRSSGARTTPRPKHHRHHRLKAQGSAFSLGGGSSDDDDCETDDCDSIASGYSSEMRPGYLTDPRLMLMHERRSVSMGPADIKSILKRPSLDTLAESIRSFASESSQKSGDGNGDNDNKSELKAGVNTEQKGTGTPISASRHRKLSYQSNQSSPRSVSRTRSSSYDVTASPKSAVGGPASTITPNRHSSLHTYTTIARTPSPTPSTNSGSMDLVQDLLNKSTESTACPMNDDSASGTGHNIPNRRPSIDFKSNRAPGMRRLTGSSVTSTTAIAPSPLRNSHTNFLSFPNIDDESTNNSSSTNKGNSAYTFPLSSTSSFGEAFNSHNNPGSAFGQIGTRSRRESCNSLASSNSSRSSSFTISGSSVGGRRSGRKIRHGSFTGRTTPTLLTNASDYSLENYSPATALSGNSITSLKPIKSSSHGVIKPGRSGRVTPNRRLILPEPSPRLDVLDEAEAEEEGLDLLEQNYHILWSGGNNSSNSNDSSSTDGNRPRPPLPPLPPAYPHSPTAELKGLGLVNIRQSKTHSPSRSNRAVSSSNNNGGAGPIKTPKSVRKKRVRFPEERTLLETIRIIDPEKAKVLEAKAQSSQNINSSRMSSGLLSPRIQKNMIRSPKAFTSYTLNDPKQRLSSNTSSNGSSSATNSTGSIATNSDQYETARESLGSSSSSSSSSSPTSRVFRSIDPSDKSNNNSNGGNDDEDDDDLLLTGLAAKVKRSPVLRPSKSMPTSSKVPNNSNNHHRQNSSISTKTTLSPPQSRSPTKIPGLSQKKLPQSHTLNFVQDLNLRSVNRPRRSSSITSVIKSGGGNNNDSSGSNGGVSGIPQLTTTITTNNINGGSSGGSNSLRTMSPSTSSSSSTSSPSSSSIASNVGRQRTFRHYYHHSSSSISSKFGSPNNNSGIKIPPLPLPPHPSTHPTISKNKTLSSSGVVSGKKIGGNRGAPSMPLSRHNCNGSKISKSRSNSTSSTK</sequence>
<feature type="compositionally biased region" description="Polar residues" evidence="2">
    <location>
        <begin position="1481"/>
        <end position="1495"/>
    </location>
</feature>
<dbReference type="GO" id="GO:0016235">
    <property type="term" value="C:aggresome"/>
    <property type="evidence" value="ECO:0007669"/>
    <property type="project" value="TreeGrafter"/>
</dbReference>
<evidence type="ECO:0000259" key="3">
    <source>
        <dbReference type="PROSITE" id="PS50119"/>
    </source>
</evidence>
<feature type="compositionally biased region" description="Basic and acidic residues" evidence="2">
    <location>
        <begin position="683"/>
        <end position="700"/>
    </location>
</feature>
<feature type="compositionally biased region" description="Low complexity" evidence="2">
    <location>
        <begin position="662"/>
        <end position="681"/>
    </location>
</feature>
<keyword evidence="1" id="KW-0479">Metal-binding</keyword>
<dbReference type="PROSITE" id="PS50119">
    <property type="entry name" value="ZF_BBOX"/>
    <property type="match status" value="1"/>
</dbReference>
<feature type="domain" description="B box-type" evidence="3">
    <location>
        <begin position="250"/>
        <end position="288"/>
    </location>
</feature>
<feature type="region of interest" description="Disordered" evidence="2">
    <location>
        <begin position="1256"/>
        <end position="1297"/>
    </location>
</feature>
<dbReference type="OrthoDB" id="5588412at2759"/>
<feature type="region of interest" description="Disordered" evidence="2">
    <location>
        <begin position="962"/>
        <end position="1046"/>
    </location>
</feature>
<feature type="compositionally biased region" description="Polar residues" evidence="2">
    <location>
        <begin position="1999"/>
        <end position="2011"/>
    </location>
</feature>
<feature type="compositionally biased region" description="Pro residues" evidence="2">
    <location>
        <begin position="2153"/>
        <end position="2162"/>
    </location>
</feature>
<feature type="compositionally biased region" description="Pro residues" evidence="2">
    <location>
        <begin position="1746"/>
        <end position="1758"/>
    </location>
</feature>
<dbReference type="GO" id="GO:0008270">
    <property type="term" value="F:zinc ion binding"/>
    <property type="evidence" value="ECO:0007669"/>
    <property type="project" value="UniProtKB-KW"/>
</dbReference>
<feature type="region of interest" description="Disordered" evidence="2">
    <location>
        <begin position="199"/>
        <end position="224"/>
    </location>
</feature>
<feature type="compositionally biased region" description="Low complexity" evidence="2">
    <location>
        <begin position="1550"/>
        <end position="1559"/>
    </location>
</feature>
<feature type="compositionally biased region" description="Polar residues" evidence="2">
    <location>
        <begin position="792"/>
        <end position="825"/>
    </location>
</feature>
<keyword evidence="1" id="KW-0863">Zinc-finger</keyword>